<evidence type="ECO:0000256" key="2">
    <source>
        <dbReference type="ARBA" id="ARBA00008333"/>
    </source>
</evidence>
<feature type="transmembrane region" description="Helical" evidence="6">
    <location>
        <begin position="191"/>
        <end position="211"/>
    </location>
</feature>
<evidence type="ECO:0000256" key="1">
    <source>
        <dbReference type="ARBA" id="ARBA00004141"/>
    </source>
</evidence>
<dbReference type="AlphaFoldDB" id="A0A382SZR8"/>
<comment type="similarity">
    <text evidence="2">Belongs to the oxidase-dependent Fe transporter (OFeT) (TC 9.A.10.1) family.</text>
</comment>
<dbReference type="GO" id="GO:0015093">
    <property type="term" value="F:ferrous iron transmembrane transporter activity"/>
    <property type="evidence" value="ECO:0007669"/>
    <property type="project" value="TreeGrafter"/>
</dbReference>
<feature type="transmembrane region" description="Helical" evidence="6">
    <location>
        <begin position="20"/>
        <end position="42"/>
    </location>
</feature>
<sequence>MNAGIFLENMSLALTPFFSSFFILLREGFEAMLIAVLVFMYLDKVKAREKRPAVFWGIAAGIVASMFVALGFKKIAGITHAHEELFEGGVMLVAAGMLTYVAFFCHHAKQHVEGKVDKAIATGNSFILSFTVFLAILREGFEIVLFYAALIGSGIYNTVPVFVGAAVGALALIGVYFGLNKVTKIIPIGMFFRASSILLFALAIYFAYSGIHELHEGFEELASVTPNLLIS</sequence>
<evidence type="ECO:0000256" key="4">
    <source>
        <dbReference type="ARBA" id="ARBA00022989"/>
    </source>
</evidence>
<feature type="transmembrane region" description="Helical" evidence="6">
    <location>
        <begin position="126"/>
        <end position="149"/>
    </location>
</feature>
<evidence type="ECO:0000256" key="5">
    <source>
        <dbReference type="ARBA" id="ARBA00023136"/>
    </source>
</evidence>
<feature type="transmembrane region" description="Helical" evidence="6">
    <location>
        <begin position="155"/>
        <end position="179"/>
    </location>
</feature>
<keyword evidence="5 6" id="KW-0472">Membrane</keyword>
<evidence type="ECO:0008006" key="8">
    <source>
        <dbReference type="Google" id="ProtNLM"/>
    </source>
</evidence>
<dbReference type="EMBL" id="UINC01132872">
    <property type="protein sequence ID" value="SVD15450.1"/>
    <property type="molecule type" value="Genomic_DNA"/>
</dbReference>
<protein>
    <recommendedName>
        <fullName evidence="8">High-affinity Fe2+/Pb2+ permease</fullName>
    </recommendedName>
</protein>
<evidence type="ECO:0000256" key="6">
    <source>
        <dbReference type="SAM" id="Phobius"/>
    </source>
</evidence>
<accession>A0A382SZR8</accession>
<comment type="subcellular location">
    <subcellularLocation>
        <location evidence="1">Membrane</location>
        <topology evidence="1">Multi-pass membrane protein</topology>
    </subcellularLocation>
</comment>
<gene>
    <name evidence="7" type="ORF">METZ01_LOCUS368304</name>
</gene>
<evidence type="ECO:0000256" key="3">
    <source>
        <dbReference type="ARBA" id="ARBA00022692"/>
    </source>
</evidence>
<dbReference type="GO" id="GO:0033573">
    <property type="term" value="C:high-affinity iron permease complex"/>
    <property type="evidence" value="ECO:0007669"/>
    <property type="project" value="InterPro"/>
</dbReference>
<proteinExistence type="inferred from homology"/>
<keyword evidence="3 6" id="KW-0812">Transmembrane</keyword>
<organism evidence="7">
    <name type="scientific">marine metagenome</name>
    <dbReference type="NCBI Taxonomy" id="408172"/>
    <lineage>
        <taxon>unclassified sequences</taxon>
        <taxon>metagenomes</taxon>
        <taxon>ecological metagenomes</taxon>
    </lineage>
</organism>
<dbReference type="InterPro" id="IPR004923">
    <property type="entry name" value="FTR1/Fip1/EfeU"/>
</dbReference>
<dbReference type="PANTHER" id="PTHR31632:SF2">
    <property type="entry name" value="PLASMA MEMBRANE IRON PERMEASE"/>
    <property type="match status" value="1"/>
</dbReference>
<dbReference type="Pfam" id="PF03239">
    <property type="entry name" value="FTR1"/>
    <property type="match status" value="1"/>
</dbReference>
<keyword evidence="4 6" id="KW-1133">Transmembrane helix</keyword>
<feature type="transmembrane region" description="Helical" evidence="6">
    <location>
        <begin position="54"/>
        <end position="73"/>
    </location>
</feature>
<reference evidence="7" key="1">
    <citation type="submission" date="2018-05" db="EMBL/GenBank/DDBJ databases">
        <authorList>
            <person name="Lanie J.A."/>
            <person name="Ng W.-L."/>
            <person name="Kazmierczak K.M."/>
            <person name="Andrzejewski T.M."/>
            <person name="Davidsen T.M."/>
            <person name="Wayne K.J."/>
            <person name="Tettelin H."/>
            <person name="Glass J.I."/>
            <person name="Rusch D."/>
            <person name="Podicherti R."/>
            <person name="Tsui H.-C.T."/>
            <person name="Winkler M.E."/>
        </authorList>
    </citation>
    <scope>NUCLEOTIDE SEQUENCE</scope>
</reference>
<name>A0A382SZR8_9ZZZZ</name>
<dbReference type="PANTHER" id="PTHR31632">
    <property type="entry name" value="IRON TRANSPORTER FTH1"/>
    <property type="match status" value="1"/>
</dbReference>
<evidence type="ECO:0000313" key="7">
    <source>
        <dbReference type="EMBL" id="SVD15450.1"/>
    </source>
</evidence>
<feature type="transmembrane region" description="Helical" evidence="6">
    <location>
        <begin position="85"/>
        <end position="105"/>
    </location>
</feature>